<reference evidence="1" key="1">
    <citation type="submission" date="2021-06" db="EMBL/GenBank/DDBJ databases">
        <authorList>
            <person name="Kallberg Y."/>
            <person name="Tangrot J."/>
            <person name="Rosling A."/>
        </authorList>
    </citation>
    <scope>NUCLEOTIDE SEQUENCE</scope>
    <source>
        <strain evidence="1">IL203A</strain>
    </source>
</reference>
<gene>
    <name evidence="1" type="ORF">DHETER_LOCUS9428</name>
</gene>
<protein>
    <submittedName>
        <fullName evidence="1">11415_t:CDS:1</fullName>
    </submittedName>
</protein>
<evidence type="ECO:0000313" key="1">
    <source>
        <dbReference type="EMBL" id="CAG8653867.1"/>
    </source>
</evidence>
<sequence>MITENTFSKLHYPDYWRNTFVLWSDTESWDSFYFEKNPNATKRLSRDALSAELDVLIRDLEPGTKEREKALAIKSDLKKPAKRKNKQDGKENQLPAKKHKSVITLYCLQKGDDQLSAFPIEIRSKATIGDLKEAIKEKIKVPTAKDLSLWKVEIPDDDEDKLSSIVLNDKERLLAKRKVNKYFPDIPVEEHIHVIVSSAGKSSRDQELQSSNCKRRSIMMYM</sequence>
<dbReference type="Proteomes" id="UP000789702">
    <property type="component" value="Unassembled WGS sequence"/>
</dbReference>
<feature type="non-terminal residue" evidence="1">
    <location>
        <position position="1"/>
    </location>
</feature>
<organism evidence="1 2">
    <name type="scientific">Dentiscutata heterogama</name>
    <dbReference type="NCBI Taxonomy" id="1316150"/>
    <lineage>
        <taxon>Eukaryota</taxon>
        <taxon>Fungi</taxon>
        <taxon>Fungi incertae sedis</taxon>
        <taxon>Mucoromycota</taxon>
        <taxon>Glomeromycotina</taxon>
        <taxon>Glomeromycetes</taxon>
        <taxon>Diversisporales</taxon>
        <taxon>Gigasporaceae</taxon>
        <taxon>Dentiscutata</taxon>
    </lineage>
</organism>
<feature type="non-terminal residue" evidence="1">
    <location>
        <position position="222"/>
    </location>
</feature>
<accession>A0ACA9NIZ6</accession>
<name>A0ACA9NIZ6_9GLOM</name>
<evidence type="ECO:0000313" key="2">
    <source>
        <dbReference type="Proteomes" id="UP000789702"/>
    </source>
</evidence>
<keyword evidence="2" id="KW-1185">Reference proteome</keyword>
<proteinExistence type="predicted"/>
<dbReference type="EMBL" id="CAJVPU010016551">
    <property type="protein sequence ID" value="CAG8653867.1"/>
    <property type="molecule type" value="Genomic_DNA"/>
</dbReference>
<comment type="caution">
    <text evidence="1">The sequence shown here is derived from an EMBL/GenBank/DDBJ whole genome shotgun (WGS) entry which is preliminary data.</text>
</comment>